<dbReference type="OrthoDB" id="337750at2759"/>
<evidence type="ECO:0000256" key="4">
    <source>
        <dbReference type="ARBA" id="ARBA00022824"/>
    </source>
</evidence>
<dbReference type="EMBL" id="CAJJDN010000022">
    <property type="protein sequence ID" value="CAD8066922.1"/>
    <property type="molecule type" value="Genomic_DNA"/>
</dbReference>
<evidence type="ECO:0000256" key="3">
    <source>
        <dbReference type="ARBA" id="ARBA00022692"/>
    </source>
</evidence>
<dbReference type="PANTHER" id="PTHR14083:SF0">
    <property type="entry name" value="YIP1D-INTERACTING FACTOR 1, ISOFORM C"/>
    <property type="match status" value="1"/>
</dbReference>
<dbReference type="GO" id="GO:0030134">
    <property type="term" value="C:COPII-coated ER to Golgi transport vesicle"/>
    <property type="evidence" value="ECO:0007669"/>
    <property type="project" value="TreeGrafter"/>
</dbReference>
<dbReference type="PANTHER" id="PTHR14083">
    <property type="entry name" value="YIP1 INTERACTING FACTOR HOMOLOG YIF1 PROTEIN"/>
    <property type="match status" value="1"/>
</dbReference>
<keyword evidence="7 9" id="KW-0333">Golgi apparatus</keyword>
<comment type="subcellular location">
    <subcellularLocation>
        <location evidence="9">Endoplasmic reticulum membrane</location>
        <topology evidence="9">Multi-pass membrane protein</topology>
    </subcellularLocation>
    <subcellularLocation>
        <location evidence="9">Golgi apparatus membrane</location>
        <topology evidence="9">Multi-pass membrane protein</topology>
    </subcellularLocation>
</comment>
<evidence type="ECO:0000256" key="2">
    <source>
        <dbReference type="ARBA" id="ARBA00022448"/>
    </source>
</evidence>
<evidence type="ECO:0000256" key="1">
    <source>
        <dbReference type="ARBA" id="ARBA00009727"/>
    </source>
</evidence>
<dbReference type="InterPro" id="IPR005578">
    <property type="entry name" value="Yif1_fam"/>
</dbReference>
<keyword evidence="5 9" id="KW-0653">Protein transport</keyword>
<feature type="transmembrane region" description="Helical" evidence="9">
    <location>
        <begin position="152"/>
        <end position="171"/>
    </location>
</feature>
<dbReference type="GO" id="GO:0005793">
    <property type="term" value="C:endoplasmic reticulum-Golgi intermediate compartment"/>
    <property type="evidence" value="ECO:0007669"/>
    <property type="project" value="UniProtKB-UniRule"/>
</dbReference>
<evidence type="ECO:0000256" key="6">
    <source>
        <dbReference type="ARBA" id="ARBA00022989"/>
    </source>
</evidence>
<feature type="transmembrane region" description="Helical" evidence="9">
    <location>
        <begin position="244"/>
        <end position="263"/>
    </location>
</feature>
<keyword evidence="11" id="KW-1185">Reference proteome</keyword>
<evidence type="ECO:0000313" key="11">
    <source>
        <dbReference type="Proteomes" id="UP000692954"/>
    </source>
</evidence>
<name>A0A8S1LKY9_9CILI</name>
<comment type="function">
    <text evidence="9">Has a role in transport between endoplasmic reticulum and Golgi.</text>
</comment>
<proteinExistence type="inferred from homology"/>
<evidence type="ECO:0000256" key="9">
    <source>
        <dbReference type="RuleBase" id="RU368073"/>
    </source>
</evidence>
<reference evidence="10" key="1">
    <citation type="submission" date="2021-01" db="EMBL/GenBank/DDBJ databases">
        <authorList>
            <consortium name="Genoscope - CEA"/>
            <person name="William W."/>
        </authorList>
    </citation>
    <scope>NUCLEOTIDE SEQUENCE</scope>
</reference>
<dbReference type="AlphaFoldDB" id="A0A8S1LKY9"/>
<dbReference type="GO" id="GO:0005789">
    <property type="term" value="C:endoplasmic reticulum membrane"/>
    <property type="evidence" value="ECO:0007669"/>
    <property type="project" value="UniProtKB-SubCell"/>
</dbReference>
<comment type="similarity">
    <text evidence="1 9">Belongs to the YIF1 family.</text>
</comment>
<keyword evidence="3 9" id="KW-0812">Transmembrane</keyword>
<feature type="transmembrane region" description="Helical" evidence="9">
    <location>
        <begin position="112"/>
        <end position="132"/>
    </location>
</feature>
<evidence type="ECO:0000256" key="8">
    <source>
        <dbReference type="ARBA" id="ARBA00023136"/>
    </source>
</evidence>
<keyword evidence="4 9" id="KW-0256">Endoplasmic reticulum</keyword>
<dbReference type="GO" id="GO:0006888">
    <property type="term" value="P:endoplasmic reticulum to Golgi vesicle-mediated transport"/>
    <property type="evidence" value="ECO:0007669"/>
    <property type="project" value="UniProtKB-UniRule"/>
</dbReference>
<keyword evidence="2 9" id="KW-0813">Transport</keyword>
<protein>
    <recommendedName>
        <fullName evidence="9">Protein YIF1</fullName>
    </recommendedName>
</protein>
<comment type="caution">
    <text evidence="10">The sequence shown here is derived from an EMBL/GenBank/DDBJ whole genome shotgun (WGS) entry which is preliminary data.</text>
</comment>
<evidence type="ECO:0000256" key="7">
    <source>
        <dbReference type="ARBA" id="ARBA00023034"/>
    </source>
</evidence>
<evidence type="ECO:0000313" key="10">
    <source>
        <dbReference type="EMBL" id="CAD8066922.1"/>
    </source>
</evidence>
<keyword evidence="6 9" id="KW-1133">Transmembrane helix</keyword>
<evidence type="ECO:0000256" key="5">
    <source>
        <dbReference type="ARBA" id="ARBA00022927"/>
    </source>
</evidence>
<accession>A0A8S1LKY9</accession>
<dbReference type="GO" id="GO:0015031">
    <property type="term" value="P:protein transport"/>
    <property type="evidence" value="ECO:0007669"/>
    <property type="project" value="UniProtKB-KW"/>
</dbReference>
<dbReference type="Proteomes" id="UP000692954">
    <property type="component" value="Unassembled WGS sequence"/>
</dbReference>
<dbReference type="GO" id="GO:0000139">
    <property type="term" value="C:Golgi membrane"/>
    <property type="evidence" value="ECO:0007669"/>
    <property type="project" value="UniProtKB-SubCell"/>
</dbReference>
<sequence>MKPEQIATVDPFDFIMIPTDQNQQLQFKFGNPLLEESASTISKKIGDFEGKYYSFITSLFSSQYRLYFDVDNQYILRKLTLLHAPIIYKGDWTLNDESQKFSQTKNIHSLDLYLPLMGLITLVLLRCLNAAISNAIQYTSIYMINTFWKCLLVSAIEVVITRILFCLFGNFKVTIIDLISTSNYKYCNLSTLYIFNLITFHIFSAVATIYILFSQAIFVYKSSQICIEKHDQNNQEHENSFEPTLAFIISMLQITCSCVLLYVL</sequence>
<dbReference type="Pfam" id="PF03878">
    <property type="entry name" value="YIF1"/>
    <property type="match status" value="1"/>
</dbReference>
<organism evidence="10 11">
    <name type="scientific">Paramecium sonneborni</name>
    <dbReference type="NCBI Taxonomy" id="65129"/>
    <lineage>
        <taxon>Eukaryota</taxon>
        <taxon>Sar</taxon>
        <taxon>Alveolata</taxon>
        <taxon>Ciliophora</taxon>
        <taxon>Intramacronucleata</taxon>
        <taxon>Oligohymenophorea</taxon>
        <taxon>Peniculida</taxon>
        <taxon>Parameciidae</taxon>
        <taxon>Paramecium</taxon>
    </lineage>
</organism>
<gene>
    <name evidence="10" type="ORF">PSON_ATCC_30995.1.T0220184</name>
</gene>
<feature type="transmembrane region" description="Helical" evidence="9">
    <location>
        <begin position="192"/>
        <end position="213"/>
    </location>
</feature>
<keyword evidence="8 9" id="KW-0472">Membrane</keyword>